<reference evidence="3" key="1">
    <citation type="journal article" date="2019" name="Plant Biotechnol. J.">
        <title>Genome sequencing of the Australian wild diploid species Gossypium australe highlights disease resistance and delayed gland morphogenesis.</title>
        <authorList>
            <person name="Cai Y."/>
            <person name="Cai X."/>
            <person name="Wang Q."/>
            <person name="Wang P."/>
            <person name="Zhang Y."/>
            <person name="Cai C."/>
            <person name="Xu Y."/>
            <person name="Wang K."/>
            <person name="Zhou Z."/>
            <person name="Wang C."/>
            <person name="Geng S."/>
            <person name="Li B."/>
            <person name="Dong Q."/>
            <person name="Hou Y."/>
            <person name="Wang H."/>
            <person name="Ai P."/>
            <person name="Liu Z."/>
            <person name="Yi F."/>
            <person name="Sun M."/>
            <person name="An G."/>
            <person name="Cheng J."/>
            <person name="Zhang Y."/>
            <person name="Shi Q."/>
            <person name="Xie Y."/>
            <person name="Shi X."/>
            <person name="Chang Y."/>
            <person name="Huang F."/>
            <person name="Chen Y."/>
            <person name="Hong S."/>
            <person name="Mi L."/>
            <person name="Sun Q."/>
            <person name="Zhang L."/>
            <person name="Zhou B."/>
            <person name="Peng R."/>
            <person name="Zhang X."/>
            <person name="Liu F."/>
        </authorList>
    </citation>
    <scope>NUCLEOTIDE SEQUENCE [LARGE SCALE GENOMIC DNA]</scope>
    <source>
        <strain evidence="3">cv. PA1801</strain>
    </source>
</reference>
<sequence length="128" mass="13569">MMNEPLQVLDMRMVRKGNHAITKFLVEWANTFLRTMISLGKSKALLLAANVGYKNAEGLKVQLALPIKNTRTLGSGDLGEFSGGATPSPATMNGGRNPQKSWPTTGSGGVASVVVAARACGAREEREP</sequence>
<keyword evidence="3" id="KW-1185">Reference proteome</keyword>
<organism evidence="2 3">
    <name type="scientific">Gossypium australe</name>
    <dbReference type="NCBI Taxonomy" id="47621"/>
    <lineage>
        <taxon>Eukaryota</taxon>
        <taxon>Viridiplantae</taxon>
        <taxon>Streptophyta</taxon>
        <taxon>Embryophyta</taxon>
        <taxon>Tracheophyta</taxon>
        <taxon>Spermatophyta</taxon>
        <taxon>Magnoliopsida</taxon>
        <taxon>eudicotyledons</taxon>
        <taxon>Gunneridae</taxon>
        <taxon>Pentapetalae</taxon>
        <taxon>rosids</taxon>
        <taxon>malvids</taxon>
        <taxon>Malvales</taxon>
        <taxon>Malvaceae</taxon>
        <taxon>Malvoideae</taxon>
        <taxon>Gossypium</taxon>
    </lineage>
</organism>
<dbReference type="Proteomes" id="UP000325315">
    <property type="component" value="Unassembled WGS sequence"/>
</dbReference>
<protein>
    <submittedName>
        <fullName evidence="2">Uncharacterized protein</fullName>
    </submittedName>
</protein>
<evidence type="ECO:0000256" key="1">
    <source>
        <dbReference type="SAM" id="MobiDB-lite"/>
    </source>
</evidence>
<name>A0A5B6UWA1_9ROSI</name>
<proteinExistence type="predicted"/>
<evidence type="ECO:0000313" key="2">
    <source>
        <dbReference type="EMBL" id="KAA3460926.1"/>
    </source>
</evidence>
<feature type="region of interest" description="Disordered" evidence="1">
    <location>
        <begin position="76"/>
        <end position="109"/>
    </location>
</feature>
<accession>A0A5B6UWA1</accession>
<gene>
    <name evidence="2" type="ORF">EPI10_027545</name>
</gene>
<dbReference type="EMBL" id="SMMG02000009">
    <property type="protein sequence ID" value="KAA3460926.1"/>
    <property type="molecule type" value="Genomic_DNA"/>
</dbReference>
<evidence type="ECO:0000313" key="3">
    <source>
        <dbReference type="Proteomes" id="UP000325315"/>
    </source>
</evidence>
<feature type="compositionally biased region" description="Polar residues" evidence="1">
    <location>
        <begin position="88"/>
        <end position="105"/>
    </location>
</feature>
<dbReference type="AlphaFoldDB" id="A0A5B6UWA1"/>
<comment type="caution">
    <text evidence="2">The sequence shown here is derived from an EMBL/GenBank/DDBJ whole genome shotgun (WGS) entry which is preliminary data.</text>
</comment>